<evidence type="ECO:0000256" key="1">
    <source>
        <dbReference type="SAM" id="Phobius"/>
    </source>
</evidence>
<dbReference type="InterPro" id="IPR035919">
    <property type="entry name" value="EAL_sf"/>
</dbReference>
<dbReference type="SMART" id="SM00267">
    <property type="entry name" value="GGDEF"/>
    <property type="match status" value="1"/>
</dbReference>
<dbReference type="Gene3D" id="3.20.20.450">
    <property type="entry name" value="EAL domain"/>
    <property type="match status" value="1"/>
</dbReference>
<dbReference type="InterPro" id="IPR001633">
    <property type="entry name" value="EAL_dom"/>
</dbReference>
<dbReference type="CDD" id="cd01948">
    <property type="entry name" value="EAL"/>
    <property type="match status" value="1"/>
</dbReference>
<gene>
    <name evidence="4" type="ORF">GCM10016455_22330</name>
</gene>
<feature type="domain" description="EAL" evidence="2">
    <location>
        <begin position="242"/>
        <end position="497"/>
    </location>
</feature>
<dbReference type="SMART" id="SM00052">
    <property type="entry name" value="EAL"/>
    <property type="match status" value="1"/>
</dbReference>
<keyword evidence="5" id="KW-1185">Reference proteome</keyword>
<keyword evidence="1" id="KW-0472">Membrane</keyword>
<dbReference type="Proteomes" id="UP000609802">
    <property type="component" value="Unassembled WGS sequence"/>
</dbReference>
<name>A0ABQ3J523_9RHOB</name>
<evidence type="ECO:0000259" key="3">
    <source>
        <dbReference type="PROSITE" id="PS50887"/>
    </source>
</evidence>
<dbReference type="PROSITE" id="PS50883">
    <property type="entry name" value="EAL"/>
    <property type="match status" value="1"/>
</dbReference>
<reference evidence="5" key="1">
    <citation type="journal article" date="2019" name="Int. J. Syst. Evol. Microbiol.">
        <title>The Global Catalogue of Microorganisms (GCM) 10K type strain sequencing project: providing services to taxonomists for standard genome sequencing and annotation.</title>
        <authorList>
            <consortium name="The Broad Institute Genomics Platform"/>
            <consortium name="The Broad Institute Genome Sequencing Center for Infectious Disease"/>
            <person name="Wu L."/>
            <person name="Ma J."/>
        </authorList>
    </citation>
    <scope>NUCLEOTIDE SEQUENCE [LARGE SCALE GENOMIC DNA]</scope>
    <source>
        <strain evidence="5">KCTC 42443</strain>
    </source>
</reference>
<sequence>MAIVQGAEQVKSSIRAVLKAPHLAAFLPATMIFAYWYGGESLMVLVAILFPGLLAIGGAVTRPATASPRRIDAVTGLPKRDRLLEHLDRGFEPDAAFEKSCLVLEIDDFEKLTQQLGRAGTEHICRTVSDRLRSALRESDLICALEAGRFGLSIDKRQRADLEATLQLAARLQATVSEPISLEQTRVLLSSCIGFALPGRAPGASGDALLAAAESALSVATQAGPGSIRAYSNGMAPRVGRVEHNREALLRALDEGQIAPWFQPQVCVKTGRLTGCEALARWQHPTMGLIAPGAFLPAIAKAGLLERLGEVVLYGALSALRDWDREGLTVPTVAINVSAEELNNPCLSDKIRWELDRFDIASSRLVVEILEDVITQTEDDIAIHNVNALAEIGCKIDLDDFGTGNAAIASIARFNVHRIKIDRSFVTHIDSDADQQNMFSAILTIANQLKVGTVAEGVETHAEHAMLVKLGCDHAQGYSIAKPMPAAAFPEWVLGRGQNQATEQDIPKLA</sequence>
<evidence type="ECO:0000259" key="2">
    <source>
        <dbReference type="PROSITE" id="PS50883"/>
    </source>
</evidence>
<dbReference type="Gene3D" id="3.30.70.270">
    <property type="match status" value="1"/>
</dbReference>
<dbReference type="InterPro" id="IPR050706">
    <property type="entry name" value="Cyclic-di-GMP_PDE-like"/>
</dbReference>
<dbReference type="PANTHER" id="PTHR33121:SF70">
    <property type="entry name" value="SIGNALING PROTEIN YKOW"/>
    <property type="match status" value="1"/>
</dbReference>
<dbReference type="InterPro" id="IPR029787">
    <property type="entry name" value="Nucleotide_cyclase"/>
</dbReference>
<dbReference type="PANTHER" id="PTHR33121">
    <property type="entry name" value="CYCLIC DI-GMP PHOSPHODIESTERASE PDEF"/>
    <property type="match status" value="1"/>
</dbReference>
<dbReference type="PROSITE" id="PS50887">
    <property type="entry name" value="GGDEF"/>
    <property type="match status" value="1"/>
</dbReference>
<dbReference type="InterPro" id="IPR043128">
    <property type="entry name" value="Rev_trsase/Diguanyl_cyclase"/>
</dbReference>
<dbReference type="Pfam" id="PF00990">
    <property type="entry name" value="GGDEF"/>
    <property type="match status" value="1"/>
</dbReference>
<evidence type="ECO:0000313" key="4">
    <source>
        <dbReference type="EMBL" id="GHF00834.1"/>
    </source>
</evidence>
<proteinExistence type="predicted"/>
<feature type="domain" description="GGDEF" evidence="3">
    <location>
        <begin position="97"/>
        <end position="233"/>
    </location>
</feature>
<dbReference type="Pfam" id="PF00563">
    <property type="entry name" value="EAL"/>
    <property type="match status" value="1"/>
</dbReference>
<accession>A0ABQ3J523</accession>
<evidence type="ECO:0000313" key="5">
    <source>
        <dbReference type="Proteomes" id="UP000609802"/>
    </source>
</evidence>
<organism evidence="4 5">
    <name type="scientific">Aliiroseovarius zhejiangensis</name>
    <dbReference type="NCBI Taxonomy" id="1632025"/>
    <lineage>
        <taxon>Bacteria</taxon>
        <taxon>Pseudomonadati</taxon>
        <taxon>Pseudomonadota</taxon>
        <taxon>Alphaproteobacteria</taxon>
        <taxon>Rhodobacterales</taxon>
        <taxon>Paracoccaceae</taxon>
        <taxon>Aliiroseovarius</taxon>
    </lineage>
</organism>
<protein>
    <submittedName>
        <fullName evidence="4">Diguanylate cyclase</fullName>
    </submittedName>
</protein>
<dbReference type="RefSeq" id="WP_191286593.1">
    <property type="nucleotide sequence ID" value="NZ_BNCH01000004.1"/>
</dbReference>
<dbReference type="SUPFAM" id="SSF141868">
    <property type="entry name" value="EAL domain-like"/>
    <property type="match status" value="1"/>
</dbReference>
<keyword evidence="1" id="KW-1133">Transmembrane helix</keyword>
<dbReference type="SUPFAM" id="SSF55073">
    <property type="entry name" value="Nucleotide cyclase"/>
    <property type="match status" value="1"/>
</dbReference>
<keyword evidence="1" id="KW-0812">Transmembrane</keyword>
<comment type="caution">
    <text evidence="4">The sequence shown here is derived from an EMBL/GenBank/DDBJ whole genome shotgun (WGS) entry which is preliminary data.</text>
</comment>
<dbReference type="EMBL" id="BNCH01000004">
    <property type="protein sequence ID" value="GHF00834.1"/>
    <property type="molecule type" value="Genomic_DNA"/>
</dbReference>
<dbReference type="InterPro" id="IPR000160">
    <property type="entry name" value="GGDEF_dom"/>
</dbReference>
<feature type="transmembrane region" description="Helical" evidence="1">
    <location>
        <begin position="20"/>
        <end position="37"/>
    </location>
</feature>
<dbReference type="NCBIfam" id="TIGR00254">
    <property type="entry name" value="GGDEF"/>
    <property type="match status" value="1"/>
</dbReference>
<feature type="transmembrane region" description="Helical" evidence="1">
    <location>
        <begin position="43"/>
        <end position="61"/>
    </location>
</feature>